<dbReference type="Pfam" id="PF24147">
    <property type="entry name" value="C2_SHIP1-2_2nd"/>
    <property type="match status" value="1"/>
</dbReference>
<evidence type="ECO:0000256" key="4">
    <source>
        <dbReference type="ARBA" id="ARBA00004514"/>
    </source>
</evidence>
<dbReference type="SUPFAM" id="SSF56219">
    <property type="entry name" value="DNase I-like"/>
    <property type="match status" value="1"/>
</dbReference>
<evidence type="ECO:0000256" key="8">
    <source>
        <dbReference type="ARBA" id="ARBA00022553"/>
    </source>
</evidence>
<keyword evidence="7" id="KW-0963">Cytoplasm</keyword>
<protein>
    <recommendedName>
        <fullName evidence="6">phosphatidylinositol-3,4,5-trisphosphate 5-phosphatase</fullName>
        <ecNumber evidence="6">3.1.3.86</ecNumber>
    </recommendedName>
</protein>
<evidence type="ECO:0000256" key="12">
    <source>
        <dbReference type="ARBA" id="ARBA00022999"/>
    </source>
</evidence>
<keyword evidence="13" id="KW-0472">Membrane</keyword>
<dbReference type="AlphaFoldDB" id="A0A3P8WT31"/>
<evidence type="ECO:0000256" key="15">
    <source>
        <dbReference type="ARBA" id="ARBA00023242"/>
    </source>
</evidence>
<feature type="compositionally biased region" description="Pro residues" evidence="18">
    <location>
        <begin position="1022"/>
        <end position="1033"/>
    </location>
</feature>
<dbReference type="InterPro" id="IPR036691">
    <property type="entry name" value="Endo/exonu/phosph_ase_sf"/>
</dbReference>
<evidence type="ECO:0000256" key="16">
    <source>
        <dbReference type="ARBA" id="ARBA00023377"/>
    </source>
</evidence>
<dbReference type="GeneTree" id="ENSGT00940000156576"/>
<dbReference type="InterPro" id="IPR000980">
    <property type="entry name" value="SH2"/>
</dbReference>
<feature type="compositionally biased region" description="Pro residues" evidence="18">
    <location>
        <begin position="1113"/>
        <end position="1123"/>
    </location>
</feature>
<reference evidence="20" key="3">
    <citation type="submission" date="2025-09" db="UniProtKB">
        <authorList>
            <consortium name="Ensembl"/>
        </authorList>
    </citation>
    <scope>IDENTIFICATION</scope>
</reference>
<dbReference type="PANTHER" id="PTHR46051">
    <property type="entry name" value="SH2 DOMAIN-CONTAINING PROTEIN"/>
    <property type="match status" value="1"/>
</dbReference>
<dbReference type="InterPro" id="IPR057510">
    <property type="entry name" value="C2_SHIP1-2_first"/>
</dbReference>
<dbReference type="SMART" id="SM00252">
    <property type="entry name" value="SH2"/>
    <property type="match status" value="1"/>
</dbReference>
<reference evidence="20 21" key="1">
    <citation type="journal article" date="2014" name="Nat. Genet.">
        <title>Whole-genome sequence of a flatfish provides insights into ZW sex chromosome evolution and adaptation to a benthic lifestyle.</title>
        <authorList>
            <person name="Chen S."/>
            <person name="Zhang G."/>
            <person name="Shao C."/>
            <person name="Huang Q."/>
            <person name="Liu G."/>
            <person name="Zhang P."/>
            <person name="Song W."/>
            <person name="An N."/>
            <person name="Chalopin D."/>
            <person name="Volff J.N."/>
            <person name="Hong Y."/>
            <person name="Li Q."/>
            <person name="Sha Z."/>
            <person name="Zhou H."/>
            <person name="Xie M."/>
            <person name="Yu Q."/>
            <person name="Liu Y."/>
            <person name="Xiang H."/>
            <person name="Wang N."/>
            <person name="Wu K."/>
            <person name="Yang C."/>
            <person name="Zhou Q."/>
            <person name="Liao X."/>
            <person name="Yang L."/>
            <person name="Hu Q."/>
            <person name="Zhang J."/>
            <person name="Meng L."/>
            <person name="Jin L."/>
            <person name="Tian Y."/>
            <person name="Lian J."/>
            <person name="Yang J."/>
            <person name="Miao G."/>
            <person name="Liu S."/>
            <person name="Liang Z."/>
            <person name="Yan F."/>
            <person name="Li Y."/>
            <person name="Sun B."/>
            <person name="Zhang H."/>
            <person name="Zhang J."/>
            <person name="Zhu Y."/>
            <person name="Du M."/>
            <person name="Zhao Y."/>
            <person name="Schartl M."/>
            <person name="Tang Q."/>
            <person name="Wang J."/>
        </authorList>
    </citation>
    <scope>NUCLEOTIDE SEQUENCE</scope>
</reference>
<dbReference type="Pfam" id="PF22669">
    <property type="entry name" value="Exo_endo_phos2"/>
    <property type="match status" value="1"/>
</dbReference>
<dbReference type="OMA" id="TERMGTR"/>
<evidence type="ECO:0000256" key="11">
    <source>
        <dbReference type="ARBA" id="ARBA00022889"/>
    </source>
</evidence>
<dbReference type="EC" id="3.1.3.86" evidence="6"/>
<evidence type="ECO:0000259" key="19">
    <source>
        <dbReference type="PROSITE" id="PS50001"/>
    </source>
</evidence>
<feature type="compositionally biased region" description="Low complexity" evidence="18">
    <location>
        <begin position="144"/>
        <end position="159"/>
    </location>
</feature>
<evidence type="ECO:0000256" key="17">
    <source>
        <dbReference type="PROSITE-ProRule" id="PRU00191"/>
    </source>
</evidence>
<dbReference type="Gene3D" id="3.30.505.10">
    <property type="entry name" value="SH2 domain"/>
    <property type="match status" value="1"/>
</dbReference>
<keyword evidence="21" id="KW-1185">Reference proteome</keyword>
<evidence type="ECO:0000313" key="21">
    <source>
        <dbReference type="Proteomes" id="UP000265120"/>
    </source>
</evidence>
<feature type="domain" description="SH2" evidence="19">
    <location>
        <begin position="21"/>
        <end position="117"/>
    </location>
</feature>
<dbReference type="GO" id="GO:0043569">
    <property type="term" value="P:negative regulation of insulin-like growth factor receptor signaling pathway"/>
    <property type="evidence" value="ECO:0007669"/>
    <property type="project" value="TreeGrafter"/>
</dbReference>
<organism evidence="20 21">
    <name type="scientific">Cynoglossus semilaevis</name>
    <name type="common">Tongue sole</name>
    <dbReference type="NCBI Taxonomy" id="244447"/>
    <lineage>
        <taxon>Eukaryota</taxon>
        <taxon>Metazoa</taxon>
        <taxon>Chordata</taxon>
        <taxon>Craniata</taxon>
        <taxon>Vertebrata</taxon>
        <taxon>Euteleostomi</taxon>
        <taxon>Actinopterygii</taxon>
        <taxon>Neopterygii</taxon>
        <taxon>Teleostei</taxon>
        <taxon>Neoteleostei</taxon>
        <taxon>Acanthomorphata</taxon>
        <taxon>Carangaria</taxon>
        <taxon>Pleuronectiformes</taxon>
        <taxon>Pleuronectoidei</taxon>
        <taxon>Cynoglossidae</taxon>
        <taxon>Cynoglossinae</taxon>
        <taxon>Cynoglossus</taxon>
    </lineage>
</organism>
<dbReference type="FunFam" id="3.30.505.10:FF:000035">
    <property type="entry name" value="phosphatidylinositol 3,4,5-trisphosphate 5-phosphatase 1"/>
    <property type="match status" value="1"/>
</dbReference>
<dbReference type="GO" id="GO:0046856">
    <property type="term" value="P:phosphatidylinositol dephosphorylation"/>
    <property type="evidence" value="ECO:0007669"/>
    <property type="project" value="InterPro"/>
</dbReference>
<evidence type="ECO:0000313" key="20">
    <source>
        <dbReference type="Ensembl" id="ENSCSEP00000029667.1"/>
    </source>
</evidence>
<dbReference type="GO" id="GO:0005634">
    <property type="term" value="C:nucleus"/>
    <property type="evidence" value="ECO:0007669"/>
    <property type="project" value="UniProtKB-SubCell"/>
</dbReference>
<dbReference type="GO" id="GO:0005856">
    <property type="term" value="C:cytoskeleton"/>
    <property type="evidence" value="ECO:0007669"/>
    <property type="project" value="UniProtKB-SubCell"/>
</dbReference>
<evidence type="ECO:0000256" key="2">
    <source>
        <dbReference type="ARBA" id="ARBA00004170"/>
    </source>
</evidence>
<evidence type="ECO:0000256" key="3">
    <source>
        <dbReference type="ARBA" id="ARBA00004245"/>
    </source>
</evidence>
<keyword evidence="14" id="KW-0206">Cytoskeleton</keyword>
<evidence type="ECO:0000256" key="18">
    <source>
        <dbReference type="SAM" id="MobiDB-lite"/>
    </source>
</evidence>
<evidence type="ECO:0000256" key="9">
    <source>
        <dbReference type="ARBA" id="ARBA00022801"/>
    </source>
</evidence>
<feature type="region of interest" description="Disordered" evidence="18">
    <location>
        <begin position="124"/>
        <end position="164"/>
    </location>
</feature>
<dbReference type="GO" id="GO:0004445">
    <property type="term" value="F:inositol-polyphosphate 5-phosphatase activity"/>
    <property type="evidence" value="ECO:0007669"/>
    <property type="project" value="TreeGrafter"/>
</dbReference>
<proteinExistence type="inferred from homology"/>
<dbReference type="SMART" id="SM00128">
    <property type="entry name" value="IPPc"/>
    <property type="match status" value="1"/>
</dbReference>
<dbReference type="GO" id="GO:0034485">
    <property type="term" value="F:phosphatidylinositol-3,4,5-trisphosphate 5-phosphatase activity"/>
    <property type="evidence" value="ECO:0007669"/>
    <property type="project" value="UniProtKB-EC"/>
</dbReference>
<evidence type="ECO:0000256" key="14">
    <source>
        <dbReference type="ARBA" id="ARBA00023212"/>
    </source>
</evidence>
<dbReference type="PRINTS" id="PR00401">
    <property type="entry name" value="SH2DOMAIN"/>
</dbReference>
<keyword evidence="11" id="KW-0130">Cell adhesion</keyword>
<dbReference type="GO" id="GO:0016020">
    <property type="term" value="C:membrane"/>
    <property type="evidence" value="ECO:0007669"/>
    <property type="project" value="UniProtKB-SubCell"/>
</dbReference>
<dbReference type="Pfam" id="PF00017">
    <property type="entry name" value="SH2"/>
    <property type="match status" value="1"/>
</dbReference>
<feature type="region of interest" description="Disordered" evidence="18">
    <location>
        <begin position="1100"/>
        <end position="1129"/>
    </location>
</feature>
<keyword evidence="8" id="KW-0597">Phosphoprotein</keyword>
<comment type="subcellular location">
    <subcellularLocation>
        <location evidence="3">Cytoplasm</location>
        <location evidence="3">Cytoskeleton</location>
    </subcellularLocation>
    <subcellularLocation>
        <location evidence="4">Cytoplasm</location>
        <location evidence="4">Cytosol</location>
    </subcellularLocation>
    <subcellularLocation>
        <location evidence="2">Membrane</location>
        <topology evidence="2">Peripheral membrane protein</topology>
    </subcellularLocation>
    <subcellularLocation>
        <location evidence="1">Nucleus</location>
    </subcellularLocation>
</comment>
<dbReference type="GO" id="GO:0050776">
    <property type="term" value="P:regulation of immune response"/>
    <property type="evidence" value="ECO:0007669"/>
    <property type="project" value="TreeGrafter"/>
</dbReference>
<dbReference type="GO" id="GO:0005829">
    <property type="term" value="C:cytosol"/>
    <property type="evidence" value="ECO:0007669"/>
    <property type="project" value="UniProtKB-SubCell"/>
</dbReference>
<feature type="compositionally biased region" description="Basic and acidic residues" evidence="18">
    <location>
        <begin position="897"/>
        <end position="908"/>
    </location>
</feature>
<comment type="similarity">
    <text evidence="5">Belongs to the inositol 1,4,5-trisphosphate 5-phosphatase family.</text>
</comment>
<dbReference type="FunFam" id="3.60.10.10:FF:000005">
    <property type="entry name" value="phosphatidylinositol 3,4,5-trisphosphate 5-phosphatase 1"/>
    <property type="match status" value="1"/>
</dbReference>
<dbReference type="Pfam" id="PF24150">
    <property type="entry name" value="C2_SHIP1-2_first"/>
    <property type="match status" value="1"/>
</dbReference>
<feature type="region of interest" description="Disordered" evidence="18">
    <location>
        <begin position="940"/>
        <end position="1034"/>
    </location>
</feature>
<reference evidence="20" key="2">
    <citation type="submission" date="2025-08" db="UniProtKB">
        <authorList>
            <consortium name="Ensembl"/>
        </authorList>
    </citation>
    <scope>IDENTIFICATION</scope>
</reference>
<dbReference type="InterPro" id="IPR036860">
    <property type="entry name" value="SH2_dom_sf"/>
</dbReference>
<accession>A0A3P8WT31</accession>
<evidence type="ECO:0000256" key="13">
    <source>
        <dbReference type="ARBA" id="ARBA00023136"/>
    </source>
</evidence>
<evidence type="ECO:0000256" key="10">
    <source>
        <dbReference type="ARBA" id="ARBA00022859"/>
    </source>
</evidence>
<keyword evidence="12 17" id="KW-0727">SH2 domain</keyword>
<dbReference type="Gene3D" id="3.60.10.10">
    <property type="entry name" value="Endonuclease/exonuclease/phosphatase"/>
    <property type="match status" value="1"/>
</dbReference>
<evidence type="ECO:0000256" key="1">
    <source>
        <dbReference type="ARBA" id="ARBA00004123"/>
    </source>
</evidence>
<dbReference type="PANTHER" id="PTHR46051:SF2">
    <property type="entry name" value="PHOSPHATIDYLINOSITOL 3,4,5-TRISPHOSPHATE 5-PHOSPHATASE 2"/>
    <property type="match status" value="1"/>
</dbReference>
<keyword evidence="15" id="KW-0539">Nucleus</keyword>
<dbReference type="Ensembl" id="ENSCSET00000030068.1">
    <property type="protein sequence ID" value="ENSCSEP00000029667.1"/>
    <property type="gene ID" value="ENSCSEG00000018990.1"/>
</dbReference>
<dbReference type="InterPro" id="IPR000300">
    <property type="entry name" value="IPPc"/>
</dbReference>
<feature type="region of interest" description="Disordered" evidence="18">
    <location>
        <begin position="881"/>
        <end position="916"/>
    </location>
</feature>
<comment type="catalytic activity">
    <reaction evidence="16">
        <text>a 1,2-diacyl-sn-glycero-3-phospho-(1D-myo-inositol-3,4,5-trisphosphate) + H2O = a 1,2-diacyl-sn-glycero-3-phospho-(1D-myo-inositol-3,4-bisphosphate) + phosphate</text>
        <dbReference type="Rhea" id="RHEA:25528"/>
        <dbReference type="ChEBI" id="CHEBI:15377"/>
        <dbReference type="ChEBI" id="CHEBI:43474"/>
        <dbReference type="ChEBI" id="CHEBI:57658"/>
        <dbReference type="ChEBI" id="CHEBI:57836"/>
        <dbReference type="EC" id="3.1.3.86"/>
    </reaction>
    <physiologicalReaction direction="left-to-right" evidence="16">
        <dbReference type="Rhea" id="RHEA:25529"/>
    </physiologicalReaction>
</comment>
<dbReference type="GO" id="GO:0007155">
    <property type="term" value="P:cell adhesion"/>
    <property type="evidence" value="ECO:0007669"/>
    <property type="project" value="UniProtKB-KW"/>
</dbReference>
<keyword evidence="9" id="KW-0378">Hydrolase</keyword>
<dbReference type="GO" id="GO:0002376">
    <property type="term" value="P:immune system process"/>
    <property type="evidence" value="ECO:0007669"/>
    <property type="project" value="UniProtKB-KW"/>
</dbReference>
<name>A0A3P8WT31_CYNSE</name>
<keyword evidence="10" id="KW-0391">Immunity</keyword>
<dbReference type="SUPFAM" id="SSF55550">
    <property type="entry name" value="SH2 domain"/>
    <property type="match status" value="1"/>
</dbReference>
<evidence type="ECO:0000256" key="6">
    <source>
        <dbReference type="ARBA" id="ARBA00012981"/>
    </source>
</evidence>
<evidence type="ECO:0000256" key="7">
    <source>
        <dbReference type="ARBA" id="ARBA00022490"/>
    </source>
</evidence>
<feature type="compositionally biased region" description="Polar residues" evidence="18">
    <location>
        <begin position="1100"/>
        <end position="1109"/>
    </location>
</feature>
<sequence length="1173" mass="129343">MAGGGAGAGGVSPLGPAPPMWYHRDLSRAAAEELLARAGRDGSFLVRDSESVNGAYALCVLFQKHVHTYRILPDDEGFLAVQTSQGVQPKRFKTLPELVSLYLQPSQGLVTTLLFAVDREETAVSDDRDYSDGEDEKPPLPPRSASTSTPPGPETPTDSAPAANGLSTISHEYLKGSYALDLEAVKQGACSLPHLNKTLVASCKRLNGEVDKVLSGLEILSKVFDQQSAFMVSKMIQQSVNQGGDQELENLVTKLAILKDLLSSIEKKALKALQDMSLSSPCALPPLSMRHSKAIPVQAFEVKLDVYLTELTKIGKSQKYTLSVDVEGGRLVMMKKVKDSQEDWTTFTHDKIRQLIKSQRVQNKLGIVFEKEKDKSQRKDFIFASAKKREAFCQLLQLMKNKHSNQDEPDMISVFIGTWNMGSVPSPKSVASWVLCRGLGKTLDEMTVTIPHDLYVFGTQENSVCDREWVESLRAMLKEQTELDYKPIAVQTLWNIKIAVLVKPEHENRISHVVMSSVKTGIANTLGNKGAVGVSFMFNGTSFGFVNCHLTSGNEKIGRRNQNYLDILRLLSLGDKQLSSFDISLRFTHLFWLGDLNYRLDMDIQEILNYINRKEFEPLLKVDQLNLEREKNKVFLRFVEEEISFPPTYRYERGSRDTYVWQKQKATGMRTNVPSWCDRILWKSYPETHIVCNSYGCTDDIVTSDHSPVFATYEVGVTSQFVSKKGLPKSSEQAYIEFESIEAIVKTASRTKFFIEFYSTCLEGERNLYENDTQSSDNINFLRVGWSNKQLTTLKPLLSEIEYLQDQHLLLTVKSVDGYESYGECVLALKSMIGSTAQQFHTYLSHRGEETGNIRGSMRVRVPSERMGTRERLYEWISVDKDETGGPKGKSSVVSRVGHEYVKPKQDSTDGDSSISKNSYNNPAYYILEGVPNQSAAALSPELLPSPTSTNPQAAKAALPSAGARTKPPCAASGPSHPRRHISGHPVHAISEEGSSEDDGGPCVPGAQAGGIERTVGSSLNRPPPDFPPPPLPKGALEMGTEPPFPKPRPLYPDLAEVRIPSVTPGPPPGLGEGFKRGGGGGGGGGGAFKDQSCSVLQMAKTLSESEFSGQPPRAPSAPPPLRVQPMGLGLDACRTFPPRNPIPESIAEDMPEEVGGSLFFSLHDHVHQHFFF</sequence>
<evidence type="ECO:0000256" key="5">
    <source>
        <dbReference type="ARBA" id="ARBA00008734"/>
    </source>
</evidence>
<dbReference type="InterPro" id="IPR057509">
    <property type="entry name" value="C2_SHIP1-2_2nd"/>
</dbReference>
<dbReference type="Proteomes" id="UP000265120">
    <property type="component" value="Chromosome 4"/>
</dbReference>
<dbReference type="PROSITE" id="PS50001">
    <property type="entry name" value="SH2"/>
    <property type="match status" value="1"/>
</dbReference>